<protein>
    <submittedName>
        <fullName evidence="1">Uncharacterized protein</fullName>
    </submittedName>
</protein>
<evidence type="ECO:0000313" key="1">
    <source>
        <dbReference type="EMBL" id="MBB6123540.1"/>
    </source>
</evidence>
<name>A0A841IYZ0_9SPHN</name>
<comment type="caution">
    <text evidence="1">The sequence shown here is derived from an EMBL/GenBank/DDBJ whole genome shotgun (WGS) entry which is preliminary data.</text>
</comment>
<proteinExistence type="predicted"/>
<keyword evidence="2" id="KW-1185">Reference proteome</keyword>
<accession>A0A841IYZ0</accession>
<dbReference type="EMBL" id="JACIJP010000001">
    <property type="protein sequence ID" value="MBB6123540.1"/>
    <property type="molecule type" value="Genomic_DNA"/>
</dbReference>
<sequence length="163" mass="17995">MMMPTVPDNGANVGVGRRDAGPHVLEGETLLAQITIEQRIIIRVPMARPSGNGPGPNVRPDRQFRAPQPAIEWNEEKGPQCVGIRMVRAASVTTSRGVDLMLRDGTRLRAHLSRECRSADLWSGFYIQPNADGNLCADRDEVLARGGQSCEIERFRKLVPEKP</sequence>
<reference evidence="1 2" key="1">
    <citation type="submission" date="2020-08" db="EMBL/GenBank/DDBJ databases">
        <title>Genomic Encyclopedia of Type Strains, Phase IV (KMG-IV): sequencing the most valuable type-strain genomes for metagenomic binning, comparative biology and taxonomic classification.</title>
        <authorList>
            <person name="Goeker M."/>
        </authorList>
    </citation>
    <scope>NUCLEOTIDE SEQUENCE [LARGE SCALE GENOMIC DNA]</scope>
    <source>
        <strain evidence="1 2">DSM 102255</strain>
    </source>
</reference>
<dbReference type="AlphaFoldDB" id="A0A841IYZ0"/>
<dbReference type="RefSeq" id="WP_246351778.1">
    <property type="nucleotide sequence ID" value="NZ_JACIJP010000001.1"/>
</dbReference>
<dbReference type="Proteomes" id="UP000552700">
    <property type="component" value="Unassembled WGS sequence"/>
</dbReference>
<gene>
    <name evidence="1" type="ORF">FHS92_001247</name>
</gene>
<evidence type="ECO:0000313" key="2">
    <source>
        <dbReference type="Proteomes" id="UP000552700"/>
    </source>
</evidence>
<organism evidence="1 2">
    <name type="scientific">Sphingobium subterraneum</name>
    <dbReference type="NCBI Taxonomy" id="627688"/>
    <lineage>
        <taxon>Bacteria</taxon>
        <taxon>Pseudomonadati</taxon>
        <taxon>Pseudomonadota</taxon>
        <taxon>Alphaproteobacteria</taxon>
        <taxon>Sphingomonadales</taxon>
        <taxon>Sphingomonadaceae</taxon>
        <taxon>Sphingobium</taxon>
    </lineage>
</organism>